<dbReference type="STRING" id="1603606.DSOUD_2275"/>
<proteinExistence type="predicted"/>
<dbReference type="PATRIC" id="fig|1603606.3.peg.2460"/>
<keyword evidence="2" id="KW-0808">Transferase</keyword>
<accession>A0A0M3QFY5</accession>
<gene>
    <name evidence="2" type="ORF">DSOUD_2275</name>
</gene>
<dbReference type="GO" id="GO:0016740">
    <property type="term" value="F:transferase activity"/>
    <property type="evidence" value="ECO:0007669"/>
    <property type="project" value="UniProtKB-KW"/>
</dbReference>
<name>A0A0M3QFY5_9BACT</name>
<dbReference type="AlphaFoldDB" id="A0A0M3QFY5"/>
<evidence type="ECO:0000313" key="2">
    <source>
        <dbReference type="EMBL" id="ALC17039.1"/>
    </source>
</evidence>
<dbReference type="Pfam" id="PF04230">
    <property type="entry name" value="PS_pyruv_trans"/>
    <property type="match status" value="1"/>
</dbReference>
<reference evidence="2 3" key="1">
    <citation type="submission" date="2015-07" db="EMBL/GenBank/DDBJ databases">
        <title>Isolation and Genomic Characterization of a Novel Halophilic Metal-Reducing Deltaproteobacterium from the Deep Subsurface.</title>
        <authorList>
            <person name="Badalamenti J.P."/>
            <person name="Summers Z.M."/>
            <person name="Gralnick J.A."/>
            <person name="Bond D.R."/>
        </authorList>
    </citation>
    <scope>NUCLEOTIDE SEQUENCE [LARGE SCALE GENOMIC DNA]</scope>
    <source>
        <strain evidence="2 3">WTL</strain>
    </source>
</reference>
<dbReference type="KEGG" id="des:DSOUD_2275"/>
<dbReference type="Proteomes" id="UP000057158">
    <property type="component" value="Chromosome"/>
</dbReference>
<keyword evidence="3" id="KW-1185">Reference proteome</keyword>
<dbReference type="RefSeq" id="WP_082351230.1">
    <property type="nucleotide sequence ID" value="NZ_CP010802.1"/>
</dbReference>
<evidence type="ECO:0000259" key="1">
    <source>
        <dbReference type="Pfam" id="PF04230"/>
    </source>
</evidence>
<organism evidence="2 3">
    <name type="scientific">Desulfuromonas soudanensis</name>
    <dbReference type="NCBI Taxonomy" id="1603606"/>
    <lineage>
        <taxon>Bacteria</taxon>
        <taxon>Pseudomonadati</taxon>
        <taxon>Thermodesulfobacteriota</taxon>
        <taxon>Desulfuromonadia</taxon>
        <taxon>Desulfuromonadales</taxon>
        <taxon>Desulfuromonadaceae</taxon>
        <taxon>Desulfuromonas</taxon>
    </lineage>
</organism>
<dbReference type="InterPro" id="IPR007345">
    <property type="entry name" value="Polysacch_pyruvyl_Trfase"/>
</dbReference>
<dbReference type="OrthoDB" id="9799278at2"/>
<evidence type="ECO:0000313" key="3">
    <source>
        <dbReference type="Proteomes" id="UP000057158"/>
    </source>
</evidence>
<feature type="domain" description="Polysaccharide pyruvyl transferase" evidence="1">
    <location>
        <begin position="13"/>
        <end position="307"/>
    </location>
</feature>
<dbReference type="EMBL" id="CP010802">
    <property type="protein sequence ID" value="ALC17039.1"/>
    <property type="molecule type" value="Genomic_DNA"/>
</dbReference>
<protein>
    <submittedName>
        <fullName evidence="2">Polysaccharide pyruvyl transferase</fullName>
    </submittedName>
</protein>
<sequence>MKVGLLTIHDIYNYGSVLQAYATQRSLASLDLDTYIIDYKYPNALHKTNRSLISELKARSLSFANSALKDLILDRKYSTYCRNYAESKKAWYQLSEKGYPTRKALLENAPICDAYVVGSDQVWHPRSAANDPSFFLDFAPAGCRKISYASSFGATSIPRELFDNYRAGLLSLDFISVREKSGVKLVRELTGRNAELVLDPTLLLTREEWMAQAVFPPIDKPYILCYGANSRSTYMERLALHIQRHTGWKIVRINGTFFDAFDRKIDYVLDAGPREWLGYMSNAALIIGQSFHATAFAVNFGKPFVSLLRGLPDHDSRQRDFLDMVGCGENIIVCGEPMPDIKSINFFPEKPRTESILCELRESSFEFLAKTLS</sequence>